<dbReference type="PANTHER" id="PTHR47481:SF31">
    <property type="entry name" value="OS01G0873500 PROTEIN"/>
    <property type="match status" value="1"/>
</dbReference>
<dbReference type="PANTHER" id="PTHR47481">
    <property type="match status" value="1"/>
</dbReference>
<accession>A0ABM3IPG3</accession>
<dbReference type="GeneID" id="125423147"/>
<name>A0ABM3IPG3_ZIZJJ</name>
<dbReference type="Proteomes" id="UP001652623">
    <property type="component" value="Chromosome 3"/>
</dbReference>
<dbReference type="RefSeq" id="XP_048332687.1">
    <property type="nucleotide sequence ID" value="XM_048476730.2"/>
</dbReference>
<gene>
    <name evidence="2" type="primary">LOC125423147</name>
</gene>
<sequence>MTSRRLWSSMEETYSYHSEVFMLQLRNELQTIMKSSMKILDYCKKMKKIADKMCSSGFSVSEKELVMCLLNGLGPEYETMHVNYTSRPPLPSLQEVKNYLSHYETTLDQNNTVAMFHSANLVSAFNSQLSLGSNNAFPSSSPTINSINYTSSYSNISNNREYGPGKSDFYARRGFDDFRGRSYCRRNRGSGRSNRKWKPQCQIYGTVGHLASVCYYRDSNSGNSVFQGIHGHTSTPNSLGFNAQFSQLSNLALLNSSIFSGSPQIPLNGVHTDFVSRPVVPTSHFGHFGGSMPMNAAGFNPLVPYQQVNHGGLHSGNGLLVTSQTCHNLDAKLVGGGYSGQASANVATTPVLMGDPN</sequence>
<protein>
    <submittedName>
        <fullName evidence="2">Uncharacterized protein LOC125423147</fullName>
    </submittedName>
</protein>
<keyword evidence="1" id="KW-1185">Reference proteome</keyword>
<dbReference type="Pfam" id="PF14223">
    <property type="entry name" value="Retrotran_gag_2"/>
    <property type="match status" value="1"/>
</dbReference>
<evidence type="ECO:0000313" key="2">
    <source>
        <dbReference type="RefSeq" id="XP_048332687.1"/>
    </source>
</evidence>
<evidence type="ECO:0000313" key="1">
    <source>
        <dbReference type="Proteomes" id="UP001652623"/>
    </source>
</evidence>
<reference evidence="2" key="1">
    <citation type="submission" date="2025-08" db="UniProtKB">
        <authorList>
            <consortium name="RefSeq"/>
        </authorList>
    </citation>
    <scope>IDENTIFICATION</scope>
    <source>
        <tissue evidence="2">Seedling</tissue>
    </source>
</reference>
<proteinExistence type="predicted"/>
<organism evidence="1 2">
    <name type="scientific">Ziziphus jujuba</name>
    <name type="common">Chinese jujube</name>
    <name type="synonym">Ziziphus sativa</name>
    <dbReference type="NCBI Taxonomy" id="326968"/>
    <lineage>
        <taxon>Eukaryota</taxon>
        <taxon>Viridiplantae</taxon>
        <taxon>Streptophyta</taxon>
        <taxon>Embryophyta</taxon>
        <taxon>Tracheophyta</taxon>
        <taxon>Spermatophyta</taxon>
        <taxon>Magnoliopsida</taxon>
        <taxon>eudicotyledons</taxon>
        <taxon>Gunneridae</taxon>
        <taxon>Pentapetalae</taxon>
        <taxon>rosids</taxon>
        <taxon>fabids</taxon>
        <taxon>Rosales</taxon>
        <taxon>Rhamnaceae</taxon>
        <taxon>Paliureae</taxon>
        <taxon>Ziziphus</taxon>
    </lineage>
</organism>